<dbReference type="EMBL" id="PHNJ01000001">
    <property type="protein sequence ID" value="TYL40268.1"/>
    <property type="molecule type" value="Genomic_DNA"/>
</dbReference>
<dbReference type="PANTHER" id="PTHR44520:SF2">
    <property type="entry name" value="RESPONSE REGULATOR RCP1"/>
    <property type="match status" value="1"/>
</dbReference>
<dbReference type="InterPro" id="IPR011006">
    <property type="entry name" value="CheY-like_superfamily"/>
</dbReference>
<name>A0A8J8TS61_9EURY</name>
<dbReference type="Proteomes" id="UP000766904">
    <property type="component" value="Unassembled WGS sequence"/>
</dbReference>
<evidence type="ECO:0000256" key="1">
    <source>
        <dbReference type="PROSITE-ProRule" id="PRU00169"/>
    </source>
</evidence>
<dbReference type="InterPro" id="IPR001789">
    <property type="entry name" value="Sig_transdc_resp-reg_receiver"/>
</dbReference>
<dbReference type="InterPro" id="IPR052893">
    <property type="entry name" value="TCS_response_regulator"/>
</dbReference>
<keyword evidence="4" id="KW-1185">Reference proteome</keyword>
<dbReference type="Pfam" id="PF00072">
    <property type="entry name" value="Response_reg"/>
    <property type="match status" value="1"/>
</dbReference>
<dbReference type="PROSITE" id="PS50110">
    <property type="entry name" value="RESPONSE_REGULATORY"/>
    <property type="match status" value="1"/>
</dbReference>
<dbReference type="PANTHER" id="PTHR44520">
    <property type="entry name" value="RESPONSE REGULATOR RCP1-RELATED"/>
    <property type="match status" value="1"/>
</dbReference>
<dbReference type="RefSeq" id="WP_148856053.1">
    <property type="nucleotide sequence ID" value="NZ_PHNJ01000001.1"/>
</dbReference>
<keyword evidence="1" id="KW-0597">Phosphoprotein</keyword>
<proteinExistence type="predicted"/>
<feature type="domain" description="Response regulatory" evidence="2">
    <location>
        <begin position="12"/>
        <end position="135"/>
    </location>
</feature>
<dbReference type="CDD" id="cd17557">
    <property type="entry name" value="REC_Rcp-like"/>
    <property type="match status" value="1"/>
</dbReference>
<comment type="caution">
    <text evidence="3">The sequence shown here is derived from an EMBL/GenBank/DDBJ whole genome shotgun (WGS) entry which is preliminary data.</text>
</comment>
<dbReference type="GO" id="GO:0000160">
    <property type="term" value="P:phosphorelay signal transduction system"/>
    <property type="evidence" value="ECO:0007669"/>
    <property type="project" value="InterPro"/>
</dbReference>
<dbReference type="SMART" id="SM00448">
    <property type="entry name" value="REC"/>
    <property type="match status" value="1"/>
</dbReference>
<dbReference type="SUPFAM" id="SSF52172">
    <property type="entry name" value="CheY-like"/>
    <property type="match status" value="1"/>
</dbReference>
<reference evidence="3" key="1">
    <citation type="submission" date="2017-11" db="EMBL/GenBank/DDBJ databases">
        <authorList>
            <person name="Kajale S.C."/>
            <person name="Sharma A."/>
        </authorList>
    </citation>
    <scope>NUCLEOTIDE SEQUENCE</scope>
    <source>
        <strain evidence="3">LS1_42</strain>
    </source>
</reference>
<evidence type="ECO:0000313" key="4">
    <source>
        <dbReference type="Proteomes" id="UP000766904"/>
    </source>
</evidence>
<sequence>MSNTATDGHDVEILLVEDNPGDIRLLREAMAKTEIPHRIHTVRDGSAALEFVEADDSDAPRPDIVLLDLNLPQVTGDEVLAEFKADPELRSTPVILFSSSRAPEDVRRAYELGANAYLSKPIDPDELEELVQSVVEFWFETANLPTQ</sequence>
<feature type="modified residue" description="4-aspartylphosphate" evidence="1">
    <location>
        <position position="68"/>
    </location>
</feature>
<dbReference type="Gene3D" id="3.40.50.2300">
    <property type="match status" value="1"/>
</dbReference>
<organism evidence="3 4">
    <name type="scientific">Natronococcus pandeyae</name>
    <dbReference type="NCBI Taxonomy" id="2055836"/>
    <lineage>
        <taxon>Archaea</taxon>
        <taxon>Methanobacteriati</taxon>
        <taxon>Methanobacteriota</taxon>
        <taxon>Stenosarchaea group</taxon>
        <taxon>Halobacteria</taxon>
        <taxon>Halobacteriales</taxon>
        <taxon>Natrialbaceae</taxon>
        <taxon>Natronococcus</taxon>
    </lineage>
</organism>
<evidence type="ECO:0000313" key="3">
    <source>
        <dbReference type="EMBL" id="TYL40268.1"/>
    </source>
</evidence>
<accession>A0A8J8TS61</accession>
<dbReference type="OrthoDB" id="9652at2157"/>
<dbReference type="AlphaFoldDB" id="A0A8J8TS61"/>
<protein>
    <submittedName>
        <fullName evidence="3">Response regulator</fullName>
    </submittedName>
</protein>
<gene>
    <name evidence="3" type="ORF">CV102_01425</name>
</gene>
<evidence type="ECO:0000259" key="2">
    <source>
        <dbReference type="PROSITE" id="PS50110"/>
    </source>
</evidence>